<dbReference type="Gene3D" id="3.40.50.1100">
    <property type="match status" value="2"/>
</dbReference>
<evidence type="ECO:0000256" key="3">
    <source>
        <dbReference type="ARBA" id="ARBA00022898"/>
    </source>
</evidence>
<evidence type="ECO:0000259" key="5">
    <source>
        <dbReference type="Pfam" id="PF00291"/>
    </source>
</evidence>
<dbReference type="GO" id="GO:0030378">
    <property type="term" value="F:serine racemase activity"/>
    <property type="evidence" value="ECO:0007669"/>
    <property type="project" value="TreeGrafter"/>
</dbReference>
<dbReference type="GO" id="GO:0030170">
    <property type="term" value="F:pyridoxal phosphate binding"/>
    <property type="evidence" value="ECO:0007669"/>
    <property type="project" value="TreeGrafter"/>
</dbReference>
<evidence type="ECO:0000256" key="2">
    <source>
        <dbReference type="ARBA" id="ARBA00010869"/>
    </source>
</evidence>
<dbReference type="GO" id="GO:0003941">
    <property type="term" value="F:L-serine ammonia-lyase activity"/>
    <property type="evidence" value="ECO:0007669"/>
    <property type="project" value="TreeGrafter"/>
</dbReference>
<dbReference type="GO" id="GO:0000287">
    <property type="term" value="F:magnesium ion binding"/>
    <property type="evidence" value="ECO:0007669"/>
    <property type="project" value="TreeGrafter"/>
</dbReference>
<feature type="domain" description="Tryptophan synthase beta chain-like PALP" evidence="5">
    <location>
        <begin position="64"/>
        <end position="116"/>
    </location>
</feature>
<evidence type="ECO:0000256" key="4">
    <source>
        <dbReference type="ARBA" id="ARBA00023239"/>
    </source>
</evidence>
<dbReference type="GO" id="GO:0008721">
    <property type="term" value="F:D-serine ammonia-lyase activity"/>
    <property type="evidence" value="ECO:0007669"/>
    <property type="project" value="TreeGrafter"/>
</dbReference>
<comment type="cofactor">
    <cofactor evidence="1">
        <name>pyridoxal 5'-phosphate</name>
        <dbReference type="ChEBI" id="CHEBI:597326"/>
    </cofactor>
</comment>
<dbReference type="FunFam" id="3.40.50.1100:FF:000005">
    <property type="entry name" value="Threonine dehydratase catabolic"/>
    <property type="match status" value="1"/>
</dbReference>
<dbReference type="Pfam" id="PF00291">
    <property type="entry name" value="PALP"/>
    <property type="match status" value="2"/>
</dbReference>
<organism evidence="6 7">
    <name type="scientific">Colletotrichum asianum</name>
    <dbReference type="NCBI Taxonomy" id="702518"/>
    <lineage>
        <taxon>Eukaryota</taxon>
        <taxon>Fungi</taxon>
        <taxon>Dikarya</taxon>
        <taxon>Ascomycota</taxon>
        <taxon>Pezizomycotina</taxon>
        <taxon>Sordariomycetes</taxon>
        <taxon>Hypocreomycetidae</taxon>
        <taxon>Glomerellales</taxon>
        <taxon>Glomerellaceae</taxon>
        <taxon>Colletotrichum</taxon>
        <taxon>Colletotrichum gloeosporioides species complex</taxon>
    </lineage>
</organism>
<dbReference type="CDD" id="cd01562">
    <property type="entry name" value="Thr-dehyd"/>
    <property type="match status" value="1"/>
</dbReference>
<keyword evidence="3" id="KW-0663">Pyridoxal phosphate</keyword>
<dbReference type="SUPFAM" id="SSF53686">
    <property type="entry name" value="Tryptophan synthase beta subunit-like PLP-dependent enzymes"/>
    <property type="match status" value="1"/>
</dbReference>
<evidence type="ECO:0000313" key="6">
    <source>
        <dbReference type="EMBL" id="KAF0329007.1"/>
    </source>
</evidence>
<accession>A0A8H3WNE5</accession>
<protein>
    <recommendedName>
        <fullName evidence="5">Tryptophan synthase beta chain-like PALP domain-containing protein</fullName>
    </recommendedName>
</protein>
<gene>
    <name evidence="6" type="ORF">GQ607_003675</name>
</gene>
<dbReference type="InterPro" id="IPR036052">
    <property type="entry name" value="TrpB-like_PALP_sf"/>
</dbReference>
<sequence>MADLTTCLPLNRASVVEAHKLVKPHVHYTPVLTNKTLTTLASTPRSPEDLKGTRWEGRTPAKPTLRLWFKCENLQRIGAFKVRGAFHAVERLKQEPGWIENGGMEKGVVTHSSGETQSTPHIPALIFESLMCRNENARNHAQALALAAKEAGIPAHIVMPDISPANKIAGTRGYGANVIFSGSTSVEREAVADRVIAETGARLVPPYDHPDIMLGQGTLGLELQEQVRDLIAAGHSAQNPTFNSTGQPSSASEGKGLDAIMTPCGGGGMLSGVALSCEGTGIRVFGAEPEFQGADDCKRGFEAGKRVESVKTLTIADGLRTPVGKFPWGVIYERRLVENMFSVSEEEIKAAVKLVFERFKLVVEPSGAVPLAVALFNEDFRSMVEKEAGEKGWDLGLVFSGGNMAMEGLMKIFAS</sequence>
<dbReference type="OrthoDB" id="271064at2759"/>
<dbReference type="PANTHER" id="PTHR43050:SF1">
    <property type="entry name" value="SERINE RACEMASE"/>
    <property type="match status" value="1"/>
</dbReference>
<dbReference type="GO" id="GO:0018114">
    <property type="term" value="F:threonine racemase activity"/>
    <property type="evidence" value="ECO:0007669"/>
    <property type="project" value="TreeGrafter"/>
</dbReference>
<name>A0A8H3WNE5_9PEZI</name>
<dbReference type="Proteomes" id="UP000434172">
    <property type="component" value="Unassembled WGS sequence"/>
</dbReference>
<comment type="caution">
    <text evidence="6">The sequence shown here is derived from an EMBL/GenBank/DDBJ whole genome shotgun (WGS) entry which is preliminary data.</text>
</comment>
<dbReference type="EMBL" id="WOWK01000014">
    <property type="protein sequence ID" value="KAF0329007.1"/>
    <property type="molecule type" value="Genomic_DNA"/>
</dbReference>
<keyword evidence="7" id="KW-1185">Reference proteome</keyword>
<comment type="similarity">
    <text evidence="2">Belongs to the serine/threonine dehydratase family.</text>
</comment>
<feature type="domain" description="Tryptophan synthase beta chain-like PALP" evidence="5">
    <location>
        <begin position="139"/>
        <end position="375"/>
    </location>
</feature>
<reference evidence="6 7" key="1">
    <citation type="submission" date="2019-12" db="EMBL/GenBank/DDBJ databases">
        <title>A genome sequence resource for the geographically widespread anthracnose pathogen Colletotrichum asianum.</title>
        <authorList>
            <person name="Meng Y."/>
        </authorList>
    </citation>
    <scope>NUCLEOTIDE SEQUENCE [LARGE SCALE GENOMIC DNA]</scope>
    <source>
        <strain evidence="6 7">ICMP 18580</strain>
    </source>
</reference>
<evidence type="ECO:0000313" key="7">
    <source>
        <dbReference type="Proteomes" id="UP000434172"/>
    </source>
</evidence>
<dbReference type="AlphaFoldDB" id="A0A8H3WNE5"/>
<dbReference type="InterPro" id="IPR001926">
    <property type="entry name" value="TrpB-like_PALP"/>
</dbReference>
<dbReference type="GO" id="GO:0005524">
    <property type="term" value="F:ATP binding"/>
    <property type="evidence" value="ECO:0007669"/>
    <property type="project" value="TreeGrafter"/>
</dbReference>
<dbReference type="PANTHER" id="PTHR43050">
    <property type="entry name" value="SERINE / THREONINE RACEMASE FAMILY MEMBER"/>
    <property type="match status" value="1"/>
</dbReference>
<evidence type="ECO:0000256" key="1">
    <source>
        <dbReference type="ARBA" id="ARBA00001933"/>
    </source>
</evidence>
<proteinExistence type="inferred from homology"/>
<keyword evidence="4" id="KW-0456">Lyase</keyword>